<organism evidence="2 3">
    <name type="scientific">Endocarpon pusillum</name>
    <dbReference type="NCBI Taxonomy" id="364733"/>
    <lineage>
        <taxon>Eukaryota</taxon>
        <taxon>Fungi</taxon>
        <taxon>Dikarya</taxon>
        <taxon>Ascomycota</taxon>
        <taxon>Pezizomycotina</taxon>
        <taxon>Eurotiomycetes</taxon>
        <taxon>Chaetothyriomycetidae</taxon>
        <taxon>Verrucariales</taxon>
        <taxon>Verrucariaceae</taxon>
        <taxon>Endocarpon</taxon>
    </lineage>
</organism>
<dbReference type="InterPro" id="IPR022025">
    <property type="entry name" value="Amidoligase_2"/>
</dbReference>
<keyword evidence="3" id="KW-1185">Reference proteome</keyword>
<evidence type="ECO:0000313" key="2">
    <source>
        <dbReference type="EMBL" id="KAF7512351.1"/>
    </source>
</evidence>
<proteinExistence type="predicted"/>
<feature type="compositionally biased region" description="Polar residues" evidence="1">
    <location>
        <begin position="249"/>
        <end position="258"/>
    </location>
</feature>
<sequence>MGLKLLLSVQTRSSEDPSDSASASLAPRTGCQDRQASQQSSRLLHGVAVSPTSTEQNASASLTSAIEVKTVRRARASIQNRQQVSAAGSAGPKPGRLAAARRKDYPEASSGDSASDASQNGSSSASWREGHLHSSSSDPSAATDEISTSAIRPRRGLLHPPSDILAAKKLSLTRPWSERRTTLSESSSPIFQPGPSQEQRVVQPSTNVKGSIPGGRSQPRSASSLPKYESWPGQTIPPGIGKIADRDGATSSKGNPQDDSVAAVGDQFFPPPINGEVLLPGFDKLELRGDARSPAGKIGIGIEVEFLLKALEPEDRRSTLGEFTDTIARKHNISVRGHHPRMRNEVFNFLKRTRFDKWVLTTDASMSTHREPWGIEMLTPLFVAFPRSPWRSHVQATWKFLQQHYEITDNKNCGTHVHISVEGGYSLEDVKRVASASIHFDTAFEALVPETRRGRCEFARSMWIDARKFAAKGRSRAEAILMINSVTDFHAFSSLVQPYTLRGYVWNFRSILKYYTIEFRKPPASKTADEALGWAELAMSFVQSSIRYGSPERLRLIPPTVGGLRWFLRQNHIARSNEPERLDQIWAGKDPNAFVEGIPLEDVECPEGMEKIAKMIERDRRDILKQIHSTQEPYWPE</sequence>
<feature type="compositionally biased region" description="Polar residues" evidence="1">
    <location>
        <begin position="194"/>
        <end position="209"/>
    </location>
</feature>
<reference evidence="2" key="1">
    <citation type="submission" date="2020-02" db="EMBL/GenBank/DDBJ databases">
        <authorList>
            <person name="Palmer J.M."/>
        </authorList>
    </citation>
    <scope>NUCLEOTIDE SEQUENCE</scope>
    <source>
        <strain evidence="2">EPUS1.4</strain>
        <tissue evidence="2">Thallus</tissue>
    </source>
</reference>
<dbReference type="Pfam" id="PF12224">
    <property type="entry name" value="Amidoligase_2"/>
    <property type="match status" value="1"/>
</dbReference>
<name>A0A8H7EA50_9EURO</name>
<dbReference type="Proteomes" id="UP000606974">
    <property type="component" value="Unassembled WGS sequence"/>
</dbReference>
<evidence type="ECO:0000256" key="1">
    <source>
        <dbReference type="SAM" id="MobiDB-lite"/>
    </source>
</evidence>
<feature type="compositionally biased region" description="Low complexity" evidence="1">
    <location>
        <begin position="108"/>
        <end position="126"/>
    </location>
</feature>
<dbReference type="OrthoDB" id="5291055at2759"/>
<evidence type="ECO:0000313" key="3">
    <source>
        <dbReference type="Proteomes" id="UP000606974"/>
    </source>
</evidence>
<feature type="compositionally biased region" description="Polar residues" evidence="1">
    <location>
        <begin position="133"/>
        <end position="150"/>
    </location>
</feature>
<comment type="caution">
    <text evidence="2">The sequence shown here is derived from an EMBL/GenBank/DDBJ whole genome shotgun (WGS) entry which is preliminary data.</text>
</comment>
<feature type="region of interest" description="Disordered" evidence="1">
    <location>
        <begin position="176"/>
        <end position="258"/>
    </location>
</feature>
<feature type="region of interest" description="Disordered" evidence="1">
    <location>
        <begin position="1"/>
        <end position="162"/>
    </location>
</feature>
<feature type="compositionally biased region" description="Polar residues" evidence="1">
    <location>
        <begin position="50"/>
        <end position="64"/>
    </location>
</feature>
<feature type="compositionally biased region" description="Polar residues" evidence="1">
    <location>
        <begin position="77"/>
        <end position="86"/>
    </location>
</feature>
<gene>
    <name evidence="2" type="ORF">GJ744_001919</name>
</gene>
<accession>A0A8H7EA50</accession>
<protein>
    <recommendedName>
        <fullName evidence="4">Amidoligase enzyme</fullName>
    </recommendedName>
</protein>
<dbReference type="AlphaFoldDB" id="A0A8H7EA50"/>
<feature type="compositionally biased region" description="Polar residues" evidence="1">
    <location>
        <begin position="32"/>
        <end position="42"/>
    </location>
</feature>
<dbReference type="PANTHER" id="PTHR36847:SF1">
    <property type="entry name" value="AMIDOLIGASE ENZYME"/>
    <property type="match status" value="1"/>
</dbReference>
<dbReference type="PANTHER" id="PTHR36847">
    <property type="entry name" value="AMIDOLIGASE ENZYME"/>
    <property type="match status" value="1"/>
</dbReference>
<evidence type="ECO:0008006" key="4">
    <source>
        <dbReference type="Google" id="ProtNLM"/>
    </source>
</evidence>
<dbReference type="EMBL" id="JAACFV010000013">
    <property type="protein sequence ID" value="KAF7512351.1"/>
    <property type="molecule type" value="Genomic_DNA"/>
</dbReference>